<evidence type="ECO:0000313" key="1">
    <source>
        <dbReference type="EMBL" id="GAI07348.1"/>
    </source>
</evidence>
<comment type="caution">
    <text evidence="1">The sequence shown here is derived from an EMBL/GenBank/DDBJ whole genome shotgun (WGS) entry which is preliminary data.</text>
</comment>
<dbReference type="GO" id="GO:0042601">
    <property type="term" value="C:endospore-forming forespore"/>
    <property type="evidence" value="ECO:0007669"/>
    <property type="project" value="TreeGrafter"/>
</dbReference>
<gene>
    <name evidence="1" type="ORF">S06H3_15060</name>
</gene>
<dbReference type="EMBL" id="BARV01007392">
    <property type="protein sequence ID" value="GAI07348.1"/>
    <property type="molecule type" value="Genomic_DNA"/>
</dbReference>
<proteinExistence type="predicted"/>
<protein>
    <recommendedName>
        <fullName evidence="2">Radical SAM core domain-containing protein</fullName>
    </recommendedName>
</protein>
<dbReference type="InterPro" id="IPR049539">
    <property type="entry name" value="SPL"/>
</dbReference>
<dbReference type="GO" id="GO:1904047">
    <property type="term" value="F:S-adenosyl-L-methionine binding"/>
    <property type="evidence" value="ECO:0007669"/>
    <property type="project" value="TreeGrafter"/>
</dbReference>
<name>X1KKZ8_9ZZZZ</name>
<dbReference type="PANTHER" id="PTHR37822:SF2">
    <property type="entry name" value="SPORE PHOTOPRODUCT LYASE"/>
    <property type="match status" value="1"/>
</dbReference>
<dbReference type="GO" id="GO:0003913">
    <property type="term" value="F:DNA photolyase activity"/>
    <property type="evidence" value="ECO:0007669"/>
    <property type="project" value="TreeGrafter"/>
</dbReference>
<dbReference type="AlphaFoldDB" id="X1KKZ8"/>
<organism evidence="1">
    <name type="scientific">marine sediment metagenome</name>
    <dbReference type="NCBI Taxonomy" id="412755"/>
    <lineage>
        <taxon>unclassified sequences</taxon>
        <taxon>metagenomes</taxon>
        <taxon>ecological metagenomes</taxon>
    </lineage>
</organism>
<dbReference type="Gene3D" id="3.80.30.30">
    <property type="match status" value="1"/>
</dbReference>
<dbReference type="GO" id="GO:0051539">
    <property type="term" value="F:4 iron, 4 sulfur cluster binding"/>
    <property type="evidence" value="ECO:0007669"/>
    <property type="project" value="TreeGrafter"/>
</dbReference>
<accession>X1KKZ8</accession>
<feature type="non-terminal residue" evidence="1">
    <location>
        <position position="1"/>
    </location>
</feature>
<sequence>TMFRQIRKTFSQSHCKISFNMGEMLDSLALDHVTNLTKILVPFFSSFSNGFLMLLTKSSNVDNLLAVESNSHTVVSWSLNAQQVIRRYELGTADLDERIKAAKLCQDHGYRIRIRIDPGIIYPNWQAGYADLIRKTLTLIGPENITLGMLRLLPGHFRLAAEAYGNRARKLRDYM</sequence>
<reference evidence="1" key="1">
    <citation type="journal article" date="2014" name="Front. Microbiol.">
        <title>High frequency of phylogenetically diverse reductive dehalogenase-homologous genes in deep subseafloor sedimentary metagenomes.</title>
        <authorList>
            <person name="Kawai M."/>
            <person name="Futagami T."/>
            <person name="Toyoda A."/>
            <person name="Takaki Y."/>
            <person name="Nishi S."/>
            <person name="Hori S."/>
            <person name="Arai W."/>
            <person name="Tsubouchi T."/>
            <person name="Morono Y."/>
            <person name="Uchiyama I."/>
            <person name="Ito T."/>
            <person name="Fujiyama A."/>
            <person name="Inagaki F."/>
            <person name="Takami H."/>
        </authorList>
    </citation>
    <scope>NUCLEOTIDE SEQUENCE</scope>
    <source>
        <strain evidence="1">Expedition CK06-06</strain>
    </source>
</reference>
<dbReference type="Pfam" id="PF20903">
    <property type="entry name" value="SPL"/>
    <property type="match status" value="1"/>
</dbReference>
<dbReference type="PANTHER" id="PTHR37822">
    <property type="entry name" value="SPORE PHOTOPRODUCT LYASE-RELATED"/>
    <property type="match status" value="1"/>
</dbReference>
<evidence type="ECO:0008006" key="2">
    <source>
        <dbReference type="Google" id="ProtNLM"/>
    </source>
</evidence>